<dbReference type="InterPro" id="IPR029399">
    <property type="entry name" value="TMEM192"/>
</dbReference>
<dbReference type="PANTHER" id="PTHR31592:SF1">
    <property type="entry name" value="TRANSMEMBRANE PROTEIN 192"/>
    <property type="match status" value="1"/>
</dbReference>
<gene>
    <name evidence="9" type="ORF">V9T40_005287</name>
</gene>
<dbReference type="GO" id="GO:0005770">
    <property type="term" value="C:late endosome"/>
    <property type="evidence" value="ECO:0007669"/>
    <property type="project" value="TreeGrafter"/>
</dbReference>
<feature type="transmembrane region" description="Helical" evidence="8">
    <location>
        <begin position="56"/>
        <end position="77"/>
    </location>
</feature>
<proteinExistence type="inferred from homology"/>
<keyword evidence="5 8" id="KW-1133">Transmembrane helix</keyword>
<keyword evidence="6 8" id="KW-0472">Membrane</keyword>
<evidence type="ECO:0000256" key="6">
    <source>
        <dbReference type="ARBA" id="ARBA00023136"/>
    </source>
</evidence>
<dbReference type="EMBL" id="JBBCAQ010000032">
    <property type="protein sequence ID" value="KAK7584324.1"/>
    <property type="molecule type" value="Genomic_DNA"/>
</dbReference>
<comment type="caution">
    <text evidence="9">The sequence shown here is derived from an EMBL/GenBank/DDBJ whole genome shotgun (WGS) entry which is preliminary data.</text>
</comment>
<keyword evidence="7" id="KW-0175">Coiled coil</keyword>
<keyword evidence="4 8" id="KW-0812">Transmembrane</keyword>
<feature type="transmembrane region" description="Helical" evidence="8">
    <location>
        <begin position="105"/>
        <end position="125"/>
    </location>
</feature>
<dbReference type="PANTHER" id="PTHR31592">
    <property type="entry name" value="TRANSMEMBRANE PROTEIN 192"/>
    <property type="match status" value="1"/>
</dbReference>
<dbReference type="Pfam" id="PF14802">
    <property type="entry name" value="TMEM192"/>
    <property type="match status" value="1"/>
</dbReference>
<evidence type="ECO:0000256" key="4">
    <source>
        <dbReference type="ARBA" id="ARBA00022692"/>
    </source>
</evidence>
<evidence type="ECO:0000313" key="9">
    <source>
        <dbReference type="EMBL" id="KAK7584324.1"/>
    </source>
</evidence>
<feature type="transmembrane region" description="Helical" evidence="8">
    <location>
        <begin position="23"/>
        <end position="44"/>
    </location>
</feature>
<evidence type="ECO:0000256" key="7">
    <source>
        <dbReference type="SAM" id="Coils"/>
    </source>
</evidence>
<accession>A0AAN9THL9</accession>
<evidence type="ECO:0000256" key="2">
    <source>
        <dbReference type="ARBA" id="ARBA00006314"/>
    </source>
</evidence>
<evidence type="ECO:0000256" key="5">
    <source>
        <dbReference type="ARBA" id="ARBA00022989"/>
    </source>
</evidence>
<feature type="coiled-coil region" evidence="7">
    <location>
        <begin position="212"/>
        <end position="239"/>
    </location>
</feature>
<comment type="similarity">
    <text evidence="2">Belongs to the TMEM192 family.</text>
</comment>
<organism evidence="9 10">
    <name type="scientific">Parthenolecanium corni</name>
    <dbReference type="NCBI Taxonomy" id="536013"/>
    <lineage>
        <taxon>Eukaryota</taxon>
        <taxon>Metazoa</taxon>
        <taxon>Ecdysozoa</taxon>
        <taxon>Arthropoda</taxon>
        <taxon>Hexapoda</taxon>
        <taxon>Insecta</taxon>
        <taxon>Pterygota</taxon>
        <taxon>Neoptera</taxon>
        <taxon>Paraneoptera</taxon>
        <taxon>Hemiptera</taxon>
        <taxon>Sternorrhyncha</taxon>
        <taxon>Coccoidea</taxon>
        <taxon>Coccidae</taxon>
        <taxon>Parthenolecanium</taxon>
    </lineage>
</organism>
<dbReference type="GO" id="GO:0005765">
    <property type="term" value="C:lysosomal membrane"/>
    <property type="evidence" value="ECO:0007669"/>
    <property type="project" value="TreeGrafter"/>
</dbReference>
<dbReference type="Proteomes" id="UP001367676">
    <property type="component" value="Unassembled WGS sequence"/>
</dbReference>
<protein>
    <recommendedName>
        <fullName evidence="3">Transmembrane protein 192</fullName>
    </recommendedName>
</protein>
<evidence type="ECO:0000313" key="10">
    <source>
        <dbReference type="Proteomes" id="UP001367676"/>
    </source>
</evidence>
<evidence type="ECO:0000256" key="3">
    <source>
        <dbReference type="ARBA" id="ARBA00014635"/>
    </source>
</evidence>
<evidence type="ECO:0000256" key="8">
    <source>
        <dbReference type="SAM" id="Phobius"/>
    </source>
</evidence>
<keyword evidence="10" id="KW-1185">Reference proteome</keyword>
<feature type="transmembrane region" description="Helical" evidence="8">
    <location>
        <begin position="137"/>
        <end position="161"/>
    </location>
</feature>
<reference evidence="9 10" key="1">
    <citation type="submission" date="2024-03" db="EMBL/GenBank/DDBJ databases">
        <title>Adaptation during the transition from Ophiocordyceps entomopathogen to insect associate is accompanied by gene loss and intensified selection.</title>
        <authorList>
            <person name="Ward C.M."/>
            <person name="Onetto C.A."/>
            <person name="Borneman A.R."/>
        </authorList>
    </citation>
    <scope>NUCLEOTIDE SEQUENCE [LARGE SCALE GENOMIC DNA]</scope>
    <source>
        <strain evidence="9">AWRI1</strain>
        <tissue evidence="9">Single Adult Female</tissue>
    </source>
</reference>
<dbReference type="AlphaFoldDB" id="A0AAN9THL9"/>
<evidence type="ECO:0000256" key="1">
    <source>
        <dbReference type="ARBA" id="ARBA00004141"/>
    </source>
</evidence>
<name>A0AAN9THL9_9HEMI</name>
<sequence>MDDLRAPVLGNYSSNGFKPLKTIYLVCFLITLMVLMEFITLAYLFTRSDHVRCDLFYLLVYAEVTLWIVNFIIRFYIKWKHKLGLIANNYFNVHQDCIRFIEVPFYISCIWLGILVVLLCVYAEYDVPHEFYCDTSYFYSPIIAVSIAISVQNALIIPLFIQYIVKIFRFNENPGTPDQDNTSFWTSNPLQSSLNSPAVGYRERCEVLDERLEKQADLIRHYKEANEVLREKIFQLTAQGHTASEF</sequence>
<comment type="subcellular location">
    <subcellularLocation>
        <location evidence="1">Membrane</location>
        <topology evidence="1">Multi-pass membrane protein</topology>
    </subcellularLocation>
</comment>